<evidence type="ECO:0000313" key="1">
    <source>
        <dbReference type="EMBL" id="MBI6120146.1"/>
    </source>
</evidence>
<reference evidence="1 2" key="1">
    <citation type="submission" date="2020-12" db="EMBL/GenBank/DDBJ databases">
        <title>Salegentibacter orientalis sp. nov., isolated from costal sediment.</title>
        <authorList>
            <person name="Lian F.-B."/>
        </authorList>
    </citation>
    <scope>NUCLEOTIDE SEQUENCE [LARGE SCALE GENOMIC DNA]</scope>
    <source>
        <strain evidence="1 2">F60176</strain>
    </source>
</reference>
<evidence type="ECO:0000313" key="2">
    <source>
        <dbReference type="Proteomes" id="UP000635665"/>
    </source>
</evidence>
<organism evidence="1 2">
    <name type="scientific">Salegentibacter maritimus</name>
    <dbReference type="NCBI Taxonomy" id="2794347"/>
    <lineage>
        <taxon>Bacteria</taxon>
        <taxon>Pseudomonadati</taxon>
        <taxon>Bacteroidota</taxon>
        <taxon>Flavobacteriia</taxon>
        <taxon>Flavobacteriales</taxon>
        <taxon>Flavobacteriaceae</taxon>
        <taxon>Salegentibacter</taxon>
    </lineage>
</organism>
<accession>A0ABS0TIR5</accession>
<dbReference type="Proteomes" id="UP000635665">
    <property type="component" value="Unassembled WGS sequence"/>
</dbReference>
<dbReference type="EMBL" id="JAEHNY010000007">
    <property type="protein sequence ID" value="MBI6120146.1"/>
    <property type="molecule type" value="Genomic_DNA"/>
</dbReference>
<proteinExistence type="predicted"/>
<gene>
    <name evidence="1" type="ORF">I6U50_08945</name>
</gene>
<sequence>MNNKDIIVYKERFLLKLMILVVLISVTGSALGQSKNEVSFFLQGSFSKLDYKVLNQKSEMKNGFGFGAGYAYYLSENWSIGTGAELQYIEGSVYIPIIEDAYQTRDQEGENFEFRYQAKDFYENQYAYFLNIPLKIQYETKGITRFYAGAGIKAGLSLKSEYKSRLSSLVTSGYYPQYDVELKGPGFAGFGKFDEIDDSRSEFDINTSFILNLESGIKLMLENKKSLYIGGFLDYGLNNIRSGASSEEKLIRYNSQDPMTFSVSSLLNSGENSNSGSFIDEIRTFVFGLKLRYAFKL</sequence>
<dbReference type="RefSeq" id="WP_198638602.1">
    <property type="nucleotide sequence ID" value="NZ_JAEHNY010000007.1"/>
</dbReference>
<name>A0ABS0TIR5_9FLAO</name>
<comment type="caution">
    <text evidence="1">The sequence shown here is derived from an EMBL/GenBank/DDBJ whole genome shotgun (WGS) entry which is preliminary data.</text>
</comment>
<protein>
    <submittedName>
        <fullName evidence="1">Outer membrane beta-barrel protein</fullName>
    </submittedName>
</protein>
<keyword evidence="2" id="KW-1185">Reference proteome</keyword>